<dbReference type="Proteomes" id="UP000095280">
    <property type="component" value="Unplaced"/>
</dbReference>
<evidence type="ECO:0000256" key="1">
    <source>
        <dbReference type="SAM" id="MobiDB-lite"/>
    </source>
</evidence>
<reference evidence="3" key="1">
    <citation type="submission" date="2016-11" db="UniProtKB">
        <authorList>
            <consortium name="WormBaseParasite"/>
        </authorList>
    </citation>
    <scope>IDENTIFICATION</scope>
</reference>
<dbReference type="Gene3D" id="3.30.505.10">
    <property type="entry name" value="SH2 domain"/>
    <property type="match status" value="1"/>
</dbReference>
<keyword evidence="2" id="KW-1185">Reference proteome</keyword>
<name>A0A1I8GP45_9PLAT</name>
<dbReference type="AlphaFoldDB" id="A0A1I8GP45"/>
<evidence type="ECO:0000313" key="2">
    <source>
        <dbReference type="Proteomes" id="UP000095280"/>
    </source>
</evidence>
<sequence length="289" mass="32990">NSSVDGGETPPPLPPKPNSLTSSSLMWQNSQPADWDLAESLAAGRPGDPLCSYLCAGYYRLSDARLGKELMKKAQDDGVYMLRGFCHRQSGMERELCVRYDKNEKVAVFRIRLTPKGYQVSNGHNERLHVSMEALLFHHHIFPIQVAPPQQQEVLLRRPYDLEPRPDNRKLTDLLRTSLWHHGTKEFCAEVLKASPEEGTYALRRDTEGQSVAVLCVKQNHQILKLRISADQDGKQYGFQNDDKTQEGDNSLVRSQKFPSLEELVVYYHRHLICDSQLLILRIPFQLVP</sequence>
<dbReference type="SUPFAM" id="SSF55550">
    <property type="entry name" value="SH2 domain"/>
    <property type="match status" value="2"/>
</dbReference>
<dbReference type="InterPro" id="IPR036860">
    <property type="entry name" value="SH2_dom_sf"/>
</dbReference>
<proteinExistence type="predicted"/>
<organism evidence="2 3">
    <name type="scientific">Macrostomum lignano</name>
    <dbReference type="NCBI Taxonomy" id="282301"/>
    <lineage>
        <taxon>Eukaryota</taxon>
        <taxon>Metazoa</taxon>
        <taxon>Spiralia</taxon>
        <taxon>Lophotrochozoa</taxon>
        <taxon>Platyhelminthes</taxon>
        <taxon>Rhabditophora</taxon>
        <taxon>Macrostomorpha</taxon>
        <taxon>Macrostomida</taxon>
        <taxon>Macrostomidae</taxon>
        <taxon>Macrostomum</taxon>
    </lineage>
</organism>
<accession>A0A1I8GP45</accession>
<evidence type="ECO:0000313" key="3">
    <source>
        <dbReference type="WBParaSite" id="maker-uti_cns_0002651-snap-gene-0.12-mRNA-1"/>
    </source>
</evidence>
<protein>
    <submittedName>
        <fullName evidence="3">SH2 domain-containing protein</fullName>
    </submittedName>
</protein>
<feature type="region of interest" description="Disordered" evidence="1">
    <location>
        <begin position="1"/>
        <end position="24"/>
    </location>
</feature>
<dbReference type="WBParaSite" id="maker-uti_cns_0002651-snap-gene-0.12-mRNA-1">
    <property type="protein sequence ID" value="maker-uti_cns_0002651-snap-gene-0.12-mRNA-1"/>
    <property type="gene ID" value="maker-uti_cns_0002651-snap-gene-0.12"/>
</dbReference>